<dbReference type="AlphaFoldDB" id="A0A2I0BGZ6"/>
<evidence type="ECO:0000313" key="2">
    <source>
        <dbReference type="Proteomes" id="UP000236161"/>
    </source>
</evidence>
<evidence type="ECO:0000313" key="1">
    <source>
        <dbReference type="EMBL" id="PKA67066.1"/>
    </source>
</evidence>
<dbReference type="Proteomes" id="UP000236161">
    <property type="component" value="Unassembled WGS sequence"/>
</dbReference>
<name>A0A2I0BGZ6_9ASPA</name>
<sequence length="58" mass="6493">MRRHHPAASANNLPSTAREGVARERFCHLRHYPSIAHGAARSRDRRVKGIPLGLLTQV</sequence>
<accession>A0A2I0BGZ6</accession>
<dbReference type="EMBL" id="KZ451883">
    <property type="protein sequence ID" value="PKA67066.1"/>
    <property type="molecule type" value="Genomic_DNA"/>
</dbReference>
<gene>
    <name evidence="1" type="ORF">AXF42_Ash004557</name>
</gene>
<proteinExistence type="predicted"/>
<keyword evidence="2" id="KW-1185">Reference proteome</keyword>
<organism evidence="1 2">
    <name type="scientific">Apostasia shenzhenica</name>
    <dbReference type="NCBI Taxonomy" id="1088818"/>
    <lineage>
        <taxon>Eukaryota</taxon>
        <taxon>Viridiplantae</taxon>
        <taxon>Streptophyta</taxon>
        <taxon>Embryophyta</taxon>
        <taxon>Tracheophyta</taxon>
        <taxon>Spermatophyta</taxon>
        <taxon>Magnoliopsida</taxon>
        <taxon>Liliopsida</taxon>
        <taxon>Asparagales</taxon>
        <taxon>Orchidaceae</taxon>
        <taxon>Apostasioideae</taxon>
        <taxon>Apostasia</taxon>
    </lineage>
</organism>
<reference evidence="1 2" key="1">
    <citation type="journal article" date="2017" name="Nature">
        <title>The Apostasia genome and the evolution of orchids.</title>
        <authorList>
            <person name="Zhang G.Q."/>
            <person name="Liu K.W."/>
            <person name="Li Z."/>
            <person name="Lohaus R."/>
            <person name="Hsiao Y.Y."/>
            <person name="Niu S.C."/>
            <person name="Wang J.Y."/>
            <person name="Lin Y.C."/>
            <person name="Xu Q."/>
            <person name="Chen L.J."/>
            <person name="Yoshida K."/>
            <person name="Fujiwara S."/>
            <person name="Wang Z.W."/>
            <person name="Zhang Y.Q."/>
            <person name="Mitsuda N."/>
            <person name="Wang M."/>
            <person name="Liu G.H."/>
            <person name="Pecoraro L."/>
            <person name="Huang H.X."/>
            <person name="Xiao X.J."/>
            <person name="Lin M."/>
            <person name="Wu X.Y."/>
            <person name="Wu W.L."/>
            <person name="Chen Y.Y."/>
            <person name="Chang S.B."/>
            <person name="Sakamoto S."/>
            <person name="Ohme-Takagi M."/>
            <person name="Yagi M."/>
            <person name="Zeng S.J."/>
            <person name="Shen C.Y."/>
            <person name="Yeh C.M."/>
            <person name="Luo Y.B."/>
            <person name="Tsai W.C."/>
            <person name="Van de Peer Y."/>
            <person name="Liu Z.J."/>
        </authorList>
    </citation>
    <scope>NUCLEOTIDE SEQUENCE [LARGE SCALE GENOMIC DNA]</scope>
    <source>
        <strain evidence="2">cv. Shenzhen</strain>
        <tissue evidence="1">Stem</tissue>
    </source>
</reference>
<protein>
    <submittedName>
        <fullName evidence="1">Uncharacterized protein</fullName>
    </submittedName>
</protein>